<keyword evidence="1" id="KW-1133">Transmembrane helix</keyword>
<sequence length="138" mass="16205">MKLSFKVKRVVQDEPQIIIEKITSYLKKFDYKVVERDEASLVFDENVYSDRTSSRSDYYTRVADGKFEIIVLDQETIVSLVYRVSILREFVFLLIIFIVAVTVDYKALMLSIVFVANFIYKINCLNRVLLDEIVNKNL</sequence>
<name>A0A4U1G8Z8_9SPHI</name>
<organism evidence="2 3">
    <name type="scientific">Pedobacter hiemivivus</name>
    <dbReference type="NCBI Taxonomy" id="2530454"/>
    <lineage>
        <taxon>Bacteria</taxon>
        <taxon>Pseudomonadati</taxon>
        <taxon>Bacteroidota</taxon>
        <taxon>Sphingobacteriia</taxon>
        <taxon>Sphingobacteriales</taxon>
        <taxon>Sphingobacteriaceae</taxon>
        <taxon>Pedobacter</taxon>
    </lineage>
</organism>
<evidence type="ECO:0000313" key="2">
    <source>
        <dbReference type="EMBL" id="TKC60138.1"/>
    </source>
</evidence>
<keyword evidence="1" id="KW-0812">Transmembrane</keyword>
<dbReference type="AlphaFoldDB" id="A0A4U1G8Z8"/>
<comment type="caution">
    <text evidence="2">The sequence shown here is derived from an EMBL/GenBank/DDBJ whole genome shotgun (WGS) entry which is preliminary data.</text>
</comment>
<gene>
    <name evidence="2" type="ORF">FBD94_14575</name>
</gene>
<proteinExistence type="predicted"/>
<dbReference type="RefSeq" id="WP_136880707.1">
    <property type="nucleotide sequence ID" value="NZ_SWDX01000005.1"/>
</dbReference>
<feature type="transmembrane region" description="Helical" evidence="1">
    <location>
        <begin position="90"/>
        <end position="120"/>
    </location>
</feature>
<keyword evidence="1" id="KW-0472">Membrane</keyword>
<accession>A0A4U1G8Z8</accession>
<evidence type="ECO:0000256" key="1">
    <source>
        <dbReference type="SAM" id="Phobius"/>
    </source>
</evidence>
<evidence type="ECO:0000313" key="3">
    <source>
        <dbReference type="Proteomes" id="UP000309594"/>
    </source>
</evidence>
<protein>
    <submittedName>
        <fullName evidence="2">Uncharacterized protein</fullName>
    </submittedName>
</protein>
<dbReference type="Proteomes" id="UP000309594">
    <property type="component" value="Unassembled WGS sequence"/>
</dbReference>
<dbReference type="EMBL" id="SWDX01000005">
    <property type="protein sequence ID" value="TKC60138.1"/>
    <property type="molecule type" value="Genomic_DNA"/>
</dbReference>
<reference evidence="2 3" key="1">
    <citation type="submission" date="2019-04" db="EMBL/GenBank/DDBJ databases">
        <title>Pedobacter sp. RP-1-16 sp. nov., isolated from Arctic soil.</title>
        <authorList>
            <person name="Dahal R.H."/>
            <person name="Kim D.-U."/>
        </authorList>
    </citation>
    <scope>NUCLEOTIDE SEQUENCE [LARGE SCALE GENOMIC DNA]</scope>
    <source>
        <strain evidence="2 3">RP-1-16</strain>
    </source>
</reference>